<keyword evidence="3" id="KW-1185">Reference proteome</keyword>
<name>A0ABY5MHJ2_9HYPH</name>
<sequence length="156" mass="16948">MNRTDFAGAFMLASLPFVAFPVHAASVELRSINPAEVRIPGISQAIEIKGGNLLVLSGQVPLTADGGIAGETIEEQLVQIFENMRIVLAEAGTDFTSIARLTVYFRDYEPSMLQDLRNVRERYLSRDIPPASTVVGVSALYRSEVLVEVEAIAVVP</sequence>
<dbReference type="CDD" id="cd00448">
    <property type="entry name" value="YjgF_YER057c_UK114_family"/>
    <property type="match status" value="1"/>
</dbReference>
<reference evidence="2 3" key="1">
    <citation type="submission" date="2018-07" db="EMBL/GenBank/DDBJ databases">
        <title>Genome sequence of Nitratireductor thuwali#1536.</title>
        <authorList>
            <person name="Michoud G."/>
            <person name="Merlino G."/>
            <person name="Sefrji F.O."/>
            <person name="Daffonchio D."/>
        </authorList>
    </citation>
    <scope>NUCLEOTIDE SEQUENCE [LARGE SCALE GENOMIC DNA]</scope>
    <source>
        <strain evidence="3">Nit1536</strain>
    </source>
</reference>
<keyword evidence="2" id="KW-0378">Hydrolase</keyword>
<organism evidence="2 3">
    <name type="scientific">Nitratireductor thuwali</name>
    <dbReference type="NCBI Taxonomy" id="2267699"/>
    <lineage>
        <taxon>Bacteria</taxon>
        <taxon>Pseudomonadati</taxon>
        <taxon>Pseudomonadota</taxon>
        <taxon>Alphaproteobacteria</taxon>
        <taxon>Hyphomicrobiales</taxon>
        <taxon>Phyllobacteriaceae</taxon>
        <taxon>Nitratireductor</taxon>
    </lineage>
</organism>
<protein>
    <submittedName>
        <fullName evidence="2">2-iminobutanoate/2-iminopropanoate deaminase</fullName>
        <ecNumber evidence="2">3.5.99.10</ecNumber>
    </submittedName>
</protein>
<dbReference type="Proteomes" id="UP001342418">
    <property type="component" value="Chromosome"/>
</dbReference>
<dbReference type="EMBL" id="CP030941">
    <property type="protein sequence ID" value="UUP17272.1"/>
    <property type="molecule type" value="Genomic_DNA"/>
</dbReference>
<dbReference type="RefSeq" id="WP_338529625.1">
    <property type="nucleotide sequence ID" value="NZ_CP030941.1"/>
</dbReference>
<dbReference type="GO" id="GO:0120241">
    <property type="term" value="F:2-iminobutanoate/2-iminopropanoate deaminase"/>
    <property type="evidence" value="ECO:0007669"/>
    <property type="project" value="UniProtKB-EC"/>
</dbReference>
<dbReference type="PANTHER" id="PTHR11803:SF39">
    <property type="entry name" value="2-IMINOBUTANOATE_2-IMINOPROPANOATE DEAMINASE"/>
    <property type="match status" value="1"/>
</dbReference>
<evidence type="ECO:0000256" key="1">
    <source>
        <dbReference type="SAM" id="SignalP"/>
    </source>
</evidence>
<evidence type="ECO:0000313" key="2">
    <source>
        <dbReference type="EMBL" id="UUP17272.1"/>
    </source>
</evidence>
<dbReference type="InterPro" id="IPR035959">
    <property type="entry name" value="RutC-like_sf"/>
</dbReference>
<gene>
    <name evidence="2" type="primary">yabJ_1</name>
    <name evidence="2" type="ORF">NTH_01734</name>
</gene>
<proteinExistence type="predicted"/>
<feature type="chain" id="PRO_5045110795" evidence="1">
    <location>
        <begin position="25"/>
        <end position="156"/>
    </location>
</feature>
<dbReference type="Pfam" id="PF01042">
    <property type="entry name" value="Ribonuc_L-PSP"/>
    <property type="match status" value="1"/>
</dbReference>
<evidence type="ECO:0000313" key="3">
    <source>
        <dbReference type="Proteomes" id="UP001342418"/>
    </source>
</evidence>
<dbReference type="InterPro" id="IPR006175">
    <property type="entry name" value="YjgF/YER057c/UK114"/>
</dbReference>
<dbReference type="EC" id="3.5.99.10" evidence="2"/>
<dbReference type="Gene3D" id="3.30.1330.40">
    <property type="entry name" value="RutC-like"/>
    <property type="match status" value="1"/>
</dbReference>
<feature type="signal peptide" evidence="1">
    <location>
        <begin position="1"/>
        <end position="24"/>
    </location>
</feature>
<keyword evidence="1" id="KW-0732">Signal</keyword>
<dbReference type="PANTHER" id="PTHR11803">
    <property type="entry name" value="2-IMINOBUTANOATE/2-IMINOPROPANOATE DEAMINASE RIDA"/>
    <property type="match status" value="1"/>
</dbReference>
<dbReference type="SUPFAM" id="SSF55298">
    <property type="entry name" value="YjgF-like"/>
    <property type="match status" value="1"/>
</dbReference>
<accession>A0ABY5MHJ2</accession>